<proteinExistence type="predicted"/>
<organism evidence="1 2">
    <name type="scientific">Amycolatopsis mediterranei (strain U-32)</name>
    <dbReference type="NCBI Taxonomy" id="749927"/>
    <lineage>
        <taxon>Bacteria</taxon>
        <taxon>Bacillati</taxon>
        <taxon>Actinomycetota</taxon>
        <taxon>Actinomycetes</taxon>
        <taxon>Pseudonocardiales</taxon>
        <taxon>Pseudonocardiaceae</taxon>
        <taxon>Amycolatopsis</taxon>
    </lineage>
</organism>
<sequence>MTTSPHPPDHHLSAAERQRTCAACGRPFEPGGRTGLEAFLDGEVHYAAVHEGCSTHPAARESTIAGKLRRMRTAEAA</sequence>
<accession>A0A0H3DC92</accession>
<dbReference type="KEGG" id="amd:AMED_6858"/>
<dbReference type="AlphaFoldDB" id="A0A0H3DC92"/>
<dbReference type="RefSeq" id="WP_013228625.1">
    <property type="nucleotide sequence ID" value="NC_014318.1"/>
</dbReference>
<protein>
    <submittedName>
        <fullName evidence="1">Uncharacterized protein</fullName>
    </submittedName>
</protein>
<name>A0A0H3DC92_AMYMU</name>
<reference evidence="1 2" key="1">
    <citation type="journal article" date="2010" name="Cell Res.">
        <title>Complete genome sequence of the rifamycin SV-producing Amycolatopsis mediterranei U32 revealed its genetic characteristics in phylogeny and metabolism.</title>
        <authorList>
            <person name="Zhao W."/>
            <person name="Zhong Y."/>
            <person name="Yuan H."/>
            <person name="Wang J."/>
            <person name="Zheng H."/>
            <person name="Wang Y."/>
            <person name="Cen X."/>
            <person name="Xu F."/>
            <person name="Bai J."/>
            <person name="Han X."/>
            <person name="Lu G."/>
            <person name="Zhu Y."/>
            <person name="Shao Z."/>
            <person name="Yan H."/>
            <person name="Li C."/>
            <person name="Peng N."/>
            <person name="Zhang Z."/>
            <person name="Zhang Y."/>
            <person name="Lin W."/>
            <person name="Fan Y."/>
            <person name="Qin Z."/>
            <person name="Hu Y."/>
            <person name="Zhu B."/>
            <person name="Wang S."/>
            <person name="Ding X."/>
            <person name="Zhao G.P."/>
        </authorList>
    </citation>
    <scope>NUCLEOTIDE SEQUENCE [LARGE SCALE GENOMIC DNA]</scope>
    <source>
        <strain evidence="2">U-32</strain>
    </source>
</reference>
<dbReference type="Proteomes" id="UP000000328">
    <property type="component" value="Chromosome"/>
</dbReference>
<dbReference type="GeneID" id="92874508"/>
<dbReference type="PATRIC" id="fig|749927.5.peg.7133"/>
<dbReference type="OrthoDB" id="3636142at2"/>
<gene>
    <name evidence="1" type="ordered locus">AMED_6858</name>
</gene>
<dbReference type="HOGENOM" id="CLU_198024_0_0_11"/>
<dbReference type="EMBL" id="CP002000">
    <property type="protein sequence ID" value="ADJ48580.1"/>
    <property type="molecule type" value="Genomic_DNA"/>
</dbReference>
<evidence type="ECO:0000313" key="2">
    <source>
        <dbReference type="Proteomes" id="UP000000328"/>
    </source>
</evidence>
<evidence type="ECO:0000313" key="1">
    <source>
        <dbReference type="EMBL" id="ADJ48580.1"/>
    </source>
</evidence>